<protein>
    <submittedName>
        <fullName evidence="1">Uncharacterized protein</fullName>
    </submittedName>
</protein>
<reference evidence="1" key="1">
    <citation type="submission" date="2014-05" db="EMBL/GenBank/DDBJ databases">
        <title>The transcriptome of the halophilic microalga Tetraselmis sp. GSL018 isolated from the Great Salt Lake, Utah.</title>
        <authorList>
            <person name="Jinkerson R.E."/>
            <person name="D'Adamo S."/>
            <person name="Posewitz M.C."/>
        </authorList>
    </citation>
    <scope>NUCLEOTIDE SEQUENCE</scope>
    <source>
        <strain evidence="1">GSL018</strain>
    </source>
</reference>
<organism evidence="1">
    <name type="scientific">Tetraselmis sp. GSL018</name>
    <dbReference type="NCBI Taxonomy" id="582737"/>
    <lineage>
        <taxon>Eukaryota</taxon>
        <taxon>Viridiplantae</taxon>
        <taxon>Chlorophyta</taxon>
        <taxon>core chlorophytes</taxon>
        <taxon>Chlorodendrophyceae</taxon>
        <taxon>Chlorodendrales</taxon>
        <taxon>Chlorodendraceae</taxon>
        <taxon>Tetraselmis</taxon>
    </lineage>
</organism>
<dbReference type="AlphaFoldDB" id="A0A061SBH3"/>
<evidence type="ECO:0000313" key="1">
    <source>
        <dbReference type="EMBL" id="JAC82507.1"/>
    </source>
</evidence>
<dbReference type="PANTHER" id="PTHR32285">
    <property type="entry name" value="PROTEIN TRICHOME BIREFRINGENCE-LIKE 9-RELATED"/>
    <property type="match status" value="1"/>
</dbReference>
<dbReference type="GO" id="GO:0016413">
    <property type="term" value="F:O-acetyltransferase activity"/>
    <property type="evidence" value="ECO:0007669"/>
    <property type="project" value="InterPro"/>
</dbReference>
<name>A0A061SBH3_9CHLO</name>
<feature type="non-terminal residue" evidence="1">
    <location>
        <position position="409"/>
    </location>
</feature>
<proteinExistence type="predicted"/>
<gene>
    <name evidence="1" type="ORF">TSPGSL018_5580</name>
</gene>
<dbReference type="EMBL" id="GBEZ01002559">
    <property type="protein sequence ID" value="JAC82507.1"/>
    <property type="molecule type" value="Transcribed_RNA"/>
</dbReference>
<dbReference type="InterPro" id="IPR029962">
    <property type="entry name" value="TBL"/>
</dbReference>
<accession>A0A061SBH3</accession>
<feature type="non-terminal residue" evidence="1">
    <location>
        <position position="1"/>
    </location>
</feature>
<sequence length="409" mass="46844">QLATVALLLTSLYDFQSRALKISTPLLSRVLSDEKQGSVNNTHVFLRKLQEAAQLRGICLAEPDRVLHWATLEGKLSQAKRLNDTWEQDPYVARSGGYCDTTSGLKFEPFNCHLNTFDVEKFLKLIKGRKLTILGCSLSRQLFEYLSGRLRYFLLPNQSASIPKGKTSYPVFGCHRVSASRAVRQTKKYGQDGFAKPCFSRKYNPRKFCHKYQVPRSTLNAWLCYIQAETEVLTVKNIGAYNALKSKDVLVANTGVHFNERKDFRSALLRFVRILEASRQVRADRPLLFWRETSAQHFGVIPSGYWPPPKYFLARKRLKSVSRKFRCEELPLKKMRALDWRNKLAREILRPLRVPSLPIFDVTARAPFAHPQILREGSKADCTHFCPVPGGMYEIWCAILQSALSALLR</sequence>
<dbReference type="PANTHER" id="PTHR32285:SF48">
    <property type="entry name" value="PROTEIN TRICHOME BIREFRINGENCE-LIKE 19"/>
    <property type="match status" value="1"/>
</dbReference>